<keyword evidence="3" id="KW-1185">Reference proteome</keyword>
<accession>M3DB49</accession>
<feature type="region of interest" description="Disordered" evidence="1">
    <location>
        <begin position="112"/>
        <end position="137"/>
    </location>
</feature>
<dbReference type="GeneID" id="27899517"/>
<dbReference type="AlphaFoldDB" id="M3DB49"/>
<organism evidence="2 3">
    <name type="scientific">Sphaerulina musiva (strain SO2202)</name>
    <name type="common">Poplar stem canker fungus</name>
    <name type="synonym">Septoria musiva</name>
    <dbReference type="NCBI Taxonomy" id="692275"/>
    <lineage>
        <taxon>Eukaryota</taxon>
        <taxon>Fungi</taxon>
        <taxon>Dikarya</taxon>
        <taxon>Ascomycota</taxon>
        <taxon>Pezizomycotina</taxon>
        <taxon>Dothideomycetes</taxon>
        <taxon>Dothideomycetidae</taxon>
        <taxon>Mycosphaerellales</taxon>
        <taxon>Mycosphaerellaceae</taxon>
        <taxon>Sphaerulina</taxon>
    </lineage>
</organism>
<protein>
    <submittedName>
        <fullName evidence="2">Uncharacterized protein</fullName>
    </submittedName>
</protein>
<gene>
    <name evidence="2" type="ORF">SEPMUDRAFT_130835</name>
</gene>
<dbReference type="EMBL" id="KB456261">
    <property type="protein sequence ID" value="EMF15074.1"/>
    <property type="molecule type" value="Genomic_DNA"/>
</dbReference>
<dbReference type="OrthoDB" id="3650852at2759"/>
<dbReference type="Proteomes" id="UP000016931">
    <property type="component" value="Unassembled WGS sequence"/>
</dbReference>
<feature type="compositionally biased region" description="Polar residues" evidence="1">
    <location>
        <begin position="152"/>
        <end position="171"/>
    </location>
</feature>
<name>M3DB49_SPHMS</name>
<feature type="region of interest" description="Disordered" evidence="1">
    <location>
        <begin position="259"/>
        <end position="286"/>
    </location>
</feature>
<evidence type="ECO:0000313" key="3">
    <source>
        <dbReference type="Proteomes" id="UP000016931"/>
    </source>
</evidence>
<dbReference type="HOGENOM" id="CLU_725975_0_0_1"/>
<proteinExistence type="predicted"/>
<sequence length="381" mass="43083">MSCMDPSNQFYILPDQCPTARKARSPSPLHIECLQELQRATAALVVSEAPPRSWKSSLAKPRADGETRCSKRVHFSERVGVRIIPARKLPALAALDLYDIMAASDEDFASFLGRGRQPDSPVPWRKPNKTSRRPRELSWSALSAAPRARYQMLSSSRSPQVTRSRTRSTLSALPCYPSDMRAPPVCNARPTHDNHPLTPGPTTLPAGMNRRHSERALSSVRSRQAFLRYLRQVRQRHHVQVHDTPLRRRHVRRCGLATGRPRSRADRPVRVTKQGSEARHASNHILSVCRMEIESPEQRPRSPPPQHQNQRYSNVIMRSNMSSPENIQQAGVAFPRMKTYVDHIREQRGAPRPVYVPRVSAPLLYSTQNPVGDRRSAAEDA</sequence>
<dbReference type="RefSeq" id="XP_016763195.1">
    <property type="nucleotide sequence ID" value="XM_016902380.1"/>
</dbReference>
<evidence type="ECO:0000256" key="1">
    <source>
        <dbReference type="SAM" id="MobiDB-lite"/>
    </source>
</evidence>
<evidence type="ECO:0000313" key="2">
    <source>
        <dbReference type="EMBL" id="EMF15074.1"/>
    </source>
</evidence>
<reference evidence="2 3" key="1">
    <citation type="journal article" date="2012" name="PLoS Pathog.">
        <title>Diverse lifestyles and strategies of plant pathogenesis encoded in the genomes of eighteen Dothideomycetes fungi.</title>
        <authorList>
            <person name="Ohm R.A."/>
            <person name="Feau N."/>
            <person name="Henrissat B."/>
            <person name="Schoch C.L."/>
            <person name="Horwitz B.A."/>
            <person name="Barry K.W."/>
            <person name="Condon B.J."/>
            <person name="Copeland A.C."/>
            <person name="Dhillon B."/>
            <person name="Glaser F."/>
            <person name="Hesse C.N."/>
            <person name="Kosti I."/>
            <person name="LaButti K."/>
            <person name="Lindquist E.A."/>
            <person name="Lucas S."/>
            <person name="Salamov A.A."/>
            <person name="Bradshaw R.E."/>
            <person name="Ciuffetti L."/>
            <person name="Hamelin R.C."/>
            <person name="Kema G.H.J."/>
            <person name="Lawrence C."/>
            <person name="Scott J.A."/>
            <person name="Spatafora J.W."/>
            <person name="Turgeon B.G."/>
            <person name="de Wit P.J.G.M."/>
            <person name="Zhong S."/>
            <person name="Goodwin S.B."/>
            <person name="Grigoriev I.V."/>
        </authorList>
    </citation>
    <scope>NUCLEOTIDE SEQUENCE [LARGE SCALE GENOMIC DNA]</scope>
    <source>
        <strain evidence="2 3">SO2202</strain>
    </source>
</reference>
<feature type="region of interest" description="Disordered" evidence="1">
    <location>
        <begin position="150"/>
        <end position="176"/>
    </location>
</feature>